<accession>A0A0A9BE35</accession>
<sequence length="9" mass="1156">MNLDHMPLW</sequence>
<reference evidence="1" key="1">
    <citation type="submission" date="2014-09" db="EMBL/GenBank/DDBJ databases">
        <authorList>
            <person name="Magalhaes I.L.F."/>
            <person name="Oliveira U."/>
            <person name="Santos F.R."/>
            <person name="Vidigal T.H.D.A."/>
            <person name="Brescovit A.D."/>
            <person name="Santos A.J."/>
        </authorList>
    </citation>
    <scope>NUCLEOTIDE SEQUENCE</scope>
    <source>
        <tissue evidence="1">Shoot tissue taken approximately 20 cm above the soil surface</tissue>
    </source>
</reference>
<dbReference type="EMBL" id="GBRH01237467">
    <property type="protein sequence ID" value="JAD60428.1"/>
    <property type="molecule type" value="Transcribed_RNA"/>
</dbReference>
<evidence type="ECO:0000313" key="1">
    <source>
        <dbReference type="EMBL" id="JAD60428.1"/>
    </source>
</evidence>
<reference evidence="1" key="2">
    <citation type="journal article" date="2015" name="Data Brief">
        <title>Shoot transcriptome of the giant reed, Arundo donax.</title>
        <authorList>
            <person name="Barrero R.A."/>
            <person name="Guerrero F.D."/>
            <person name="Moolhuijzen P."/>
            <person name="Goolsby J.A."/>
            <person name="Tidwell J."/>
            <person name="Bellgard S.E."/>
            <person name="Bellgard M.I."/>
        </authorList>
    </citation>
    <scope>NUCLEOTIDE SEQUENCE</scope>
    <source>
        <tissue evidence="1">Shoot tissue taken approximately 20 cm above the soil surface</tissue>
    </source>
</reference>
<name>A0A0A9BE35_ARUDO</name>
<proteinExistence type="predicted"/>
<organism evidence="1">
    <name type="scientific">Arundo donax</name>
    <name type="common">Giant reed</name>
    <name type="synonym">Donax arundinaceus</name>
    <dbReference type="NCBI Taxonomy" id="35708"/>
    <lineage>
        <taxon>Eukaryota</taxon>
        <taxon>Viridiplantae</taxon>
        <taxon>Streptophyta</taxon>
        <taxon>Embryophyta</taxon>
        <taxon>Tracheophyta</taxon>
        <taxon>Spermatophyta</taxon>
        <taxon>Magnoliopsida</taxon>
        <taxon>Liliopsida</taxon>
        <taxon>Poales</taxon>
        <taxon>Poaceae</taxon>
        <taxon>PACMAD clade</taxon>
        <taxon>Arundinoideae</taxon>
        <taxon>Arundineae</taxon>
        <taxon>Arundo</taxon>
    </lineage>
</organism>
<protein>
    <submittedName>
        <fullName evidence="1">Uncharacterized protein</fullName>
    </submittedName>
</protein>